<protein>
    <submittedName>
        <fullName evidence="1">Uncharacterized protein</fullName>
    </submittedName>
</protein>
<organism evidence="1 2">
    <name type="scientific">Sphingomonas alpina</name>
    <dbReference type="NCBI Taxonomy" id="653931"/>
    <lineage>
        <taxon>Bacteria</taxon>
        <taxon>Pseudomonadati</taxon>
        <taxon>Pseudomonadota</taxon>
        <taxon>Alphaproteobacteria</taxon>
        <taxon>Sphingomonadales</taxon>
        <taxon>Sphingomonadaceae</taxon>
        <taxon>Sphingomonas</taxon>
    </lineage>
</organism>
<proteinExistence type="predicted"/>
<gene>
    <name evidence="1" type="ORF">H3Z74_16660</name>
</gene>
<dbReference type="AlphaFoldDB" id="A0A7H0LFB6"/>
<keyword evidence="2" id="KW-1185">Reference proteome</keyword>
<sequence>MFLSLVALAAATTVQPGFDSAMAAKLCLKDAREGDLNEQLTCMERQLEGRRRFFLLAAHLGAAAEPVSQKCLAKWTEDQLVDWQMSASCLEEESAPLADAARLPGTFDAMAADRLCKVQETETTPGIQRLPKAPGECMQDQAIGYRSFALLKKAYQGKAMEAALSVCRARWESDGIPDWAMVESCAQDQVRAVERMSDFK</sequence>
<evidence type="ECO:0000313" key="2">
    <source>
        <dbReference type="Proteomes" id="UP000516148"/>
    </source>
</evidence>
<evidence type="ECO:0000313" key="1">
    <source>
        <dbReference type="EMBL" id="QNQ08369.1"/>
    </source>
</evidence>
<accession>A0A7H0LFB6</accession>
<dbReference type="Proteomes" id="UP000516148">
    <property type="component" value="Chromosome"/>
</dbReference>
<dbReference type="EMBL" id="CP061038">
    <property type="protein sequence ID" value="QNQ08369.1"/>
    <property type="molecule type" value="Genomic_DNA"/>
</dbReference>
<name>A0A7H0LFB6_9SPHN</name>
<dbReference type="KEGG" id="spap:H3Z74_16660"/>
<dbReference type="RefSeq" id="WP_187760697.1">
    <property type="nucleotide sequence ID" value="NZ_CP061038.1"/>
</dbReference>
<reference evidence="1 2" key="1">
    <citation type="submission" date="2020-09" db="EMBL/GenBank/DDBJ databases">
        <title>Sphingomonas sp., a new species isolated from pork steak.</title>
        <authorList>
            <person name="Heidler von Heilborn D."/>
        </authorList>
    </citation>
    <scope>NUCLEOTIDE SEQUENCE [LARGE SCALE GENOMIC DNA]</scope>
    <source>
        <strain evidence="2">S8-3T</strain>
    </source>
</reference>